<dbReference type="PANTHER" id="PTHR43065:SF29">
    <property type="entry name" value="SENSOR PROTEIN KINASE FLES"/>
    <property type="match status" value="1"/>
</dbReference>
<reference evidence="7" key="1">
    <citation type="journal article" date="2013" name="Genome Announc.">
        <title>First genome sequence of a syntrophic acetate-oxidizing bacterium, Tepidanaerobacter acetatoxydans strain Re1.</title>
        <authorList>
            <person name="Manzoor S."/>
            <person name="Bongcam-Rudloff E."/>
            <person name="Schnurer A."/>
            <person name="Muller B."/>
        </authorList>
    </citation>
    <scope>NUCLEOTIDE SEQUENCE [LARGE SCALE GENOMIC DNA]</scope>
    <source>
        <strain evidence="7">Re1</strain>
    </source>
</reference>
<evidence type="ECO:0000256" key="4">
    <source>
        <dbReference type="ARBA" id="ARBA00023012"/>
    </source>
</evidence>
<keyword evidence="3 6" id="KW-0418">Kinase</keyword>
<protein>
    <recommendedName>
        <fullName evidence="2">histidine kinase</fullName>
        <ecNumber evidence="2">2.7.13.3</ecNumber>
    </recommendedName>
</protein>
<dbReference type="GO" id="GO:0000160">
    <property type="term" value="P:phosphorelay signal transduction system"/>
    <property type="evidence" value="ECO:0007669"/>
    <property type="project" value="UniProtKB-KW"/>
</dbReference>
<dbReference type="Gene3D" id="3.30.565.10">
    <property type="entry name" value="Histidine kinase-like ATPase, C-terminal domain"/>
    <property type="match status" value="1"/>
</dbReference>
<evidence type="ECO:0000256" key="2">
    <source>
        <dbReference type="ARBA" id="ARBA00012438"/>
    </source>
</evidence>
<accession>L0S311</accession>
<dbReference type="InterPro" id="IPR036890">
    <property type="entry name" value="HATPase_C_sf"/>
</dbReference>
<dbReference type="PANTHER" id="PTHR43065">
    <property type="entry name" value="SENSOR HISTIDINE KINASE"/>
    <property type="match status" value="1"/>
</dbReference>
<dbReference type="OrthoDB" id="9797586at2"/>
<dbReference type="eggNOG" id="COG4191">
    <property type="taxonomic scope" value="Bacteria"/>
</dbReference>
<dbReference type="Pfam" id="PF02518">
    <property type="entry name" value="HATPase_c"/>
    <property type="match status" value="1"/>
</dbReference>
<evidence type="ECO:0000313" key="6">
    <source>
        <dbReference type="EMBL" id="CCP26859.1"/>
    </source>
</evidence>
<dbReference type="RefSeq" id="WP_013778942.1">
    <property type="nucleotide sequence ID" value="NC_015519.1"/>
</dbReference>
<dbReference type="KEGG" id="tae:TepiRe1_2036"/>
<dbReference type="KEGG" id="tep:TepRe1_1891"/>
<evidence type="ECO:0000256" key="1">
    <source>
        <dbReference type="ARBA" id="ARBA00000085"/>
    </source>
</evidence>
<keyword evidence="7" id="KW-1185">Reference proteome</keyword>
<dbReference type="InterPro" id="IPR005467">
    <property type="entry name" value="His_kinase_dom"/>
</dbReference>
<dbReference type="SUPFAM" id="SSF55874">
    <property type="entry name" value="ATPase domain of HSP90 chaperone/DNA topoisomerase II/histidine kinase"/>
    <property type="match status" value="1"/>
</dbReference>
<feature type="domain" description="Histidine kinase" evidence="5">
    <location>
        <begin position="1"/>
        <end position="106"/>
    </location>
</feature>
<comment type="catalytic activity">
    <reaction evidence="1">
        <text>ATP + protein L-histidine = ADP + protein N-phospho-L-histidine.</text>
        <dbReference type="EC" id="2.7.13.3"/>
    </reaction>
</comment>
<dbReference type="PATRIC" id="fig|1209989.3.peg.2350"/>
<organism evidence="6 7">
    <name type="scientific">Tepidanaerobacter acetatoxydans (strain DSM 21804 / JCM 16047 / Re1)</name>
    <dbReference type="NCBI Taxonomy" id="1209989"/>
    <lineage>
        <taxon>Bacteria</taxon>
        <taxon>Bacillati</taxon>
        <taxon>Bacillota</taxon>
        <taxon>Clostridia</taxon>
        <taxon>Thermosediminibacterales</taxon>
        <taxon>Tepidanaerobacteraceae</taxon>
        <taxon>Tepidanaerobacter</taxon>
    </lineage>
</organism>
<keyword evidence="4" id="KW-0902">Two-component regulatory system</keyword>
<evidence type="ECO:0000313" key="7">
    <source>
        <dbReference type="Proteomes" id="UP000010802"/>
    </source>
</evidence>
<gene>
    <name evidence="6" type="ordered locus">TEPIRE1_2036</name>
</gene>
<dbReference type="AlphaFoldDB" id="F4LQL7"/>
<evidence type="ECO:0000256" key="3">
    <source>
        <dbReference type="ARBA" id="ARBA00022777"/>
    </source>
</evidence>
<evidence type="ECO:0000259" key="5">
    <source>
        <dbReference type="PROSITE" id="PS50109"/>
    </source>
</evidence>
<dbReference type="PROSITE" id="PS50109">
    <property type="entry name" value="HIS_KIN"/>
    <property type="match status" value="1"/>
</dbReference>
<dbReference type="PRINTS" id="PR00344">
    <property type="entry name" value="BCTRLSENSOR"/>
</dbReference>
<dbReference type="InterPro" id="IPR004358">
    <property type="entry name" value="Sig_transdc_His_kin-like_C"/>
</dbReference>
<dbReference type="Proteomes" id="UP000010802">
    <property type="component" value="Chromosome"/>
</dbReference>
<dbReference type="HOGENOM" id="CLU_125323_0_0_9"/>
<dbReference type="EC" id="2.7.13.3" evidence="2"/>
<dbReference type="STRING" id="1209989.TepRe1_1891"/>
<sequence length="182" mass="20111">MKELSLHILDVVQNSLGAKASLVEIDIIEDVKNDLLTIKIKDNGAGMDEEMSKKVIDPFFTTRTTRKVGMGIPLFAQAAKSCGGDLKVYSEKGKGTEVIATFVLKHIDRAPIGSMADTMVSLVAVHPDVDFIYRHCVGDKAFVLDTREVKKILQEVPINNPMVLDWIKRFIQDNLKEINGGA</sequence>
<keyword evidence="3 6" id="KW-0808">Transferase</keyword>
<proteinExistence type="predicted"/>
<accession>F4LQL7</accession>
<dbReference type="EMBL" id="HF563609">
    <property type="protein sequence ID" value="CCP26859.1"/>
    <property type="molecule type" value="Genomic_DNA"/>
</dbReference>
<name>F4LQL7_TEPAE</name>
<dbReference type="InterPro" id="IPR003594">
    <property type="entry name" value="HATPase_dom"/>
</dbReference>
<dbReference type="GO" id="GO:0004673">
    <property type="term" value="F:protein histidine kinase activity"/>
    <property type="evidence" value="ECO:0007669"/>
    <property type="project" value="UniProtKB-EC"/>
</dbReference>